<evidence type="ECO:0000313" key="2">
    <source>
        <dbReference type="EMBL" id="KEJ92120.1"/>
    </source>
</evidence>
<dbReference type="InterPro" id="IPR004839">
    <property type="entry name" value="Aminotransferase_I/II_large"/>
</dbReference>
<sequence>MRIKTFKLERLFARYAEKAKYMLSQSSCEGCTMQEVLDMADPECKKLWDNLSLGYTRPEGFRPLREAITTRYTSIRPSDILELTPEEGIFIFMNNMLDEGDEVIVMHPTLPSLYELPRALGCRVIKWPLEVTSWGWRLDVNFLAENITPKTKLLVLNIPNNPTGYIPVRTELDRILNLADRNGTWVFNEETYRGMEHDPAAAIPSLADIYHRAVVIGGLNKYGLPGTRMGWLVSKSRQIIEECAAYKDYTTLCNNAPGEVLATIAMRNAADLLQRNHKIVLENLSIAEAFFKKNRDLFQWVQPNGGATAFPRLLPPFDVTEMCEKAMEEKDLLIVGERAYGLDTNHFRVGLGRRDFAQALAVFSDIVDEVRTAEAEAKEK</sequence>
<dbReference type="GeneID" id="90983780"/>
<evidence type="ECO:0000313" key="3">
    <source>
        <dbReference type="Proteomes" id="UP000027665"/>
    </source>
</evidence>
<name>A0A073IRE3_9BACT</name>
<dbReference type="Proteomes" id="UP000027665">
    <property type="component" value="Unassembled WGS sequence"/>
</dbReference>
<dbReference type="InterPro" id="IPR015421">
    <property type="entry name" value="PyrdxlP-dep_Trfase_major"/>
</dbReference>
<dbReference type="SUPFAM" id="SSF53383">
    <property type="entry name" value="PLP-dependent transferases"/>
    <property type="match status" value="1"/>
</dbReference>
<comment type="caution">
    <text evidence="2">The sequence shown here is derived from an EMBL/GenBank/DDBJ whole genome shotgun (WGS) entry which is preliminary data.</text>
</comment>
<evidence type="ECO:0000259" key="1">
    <source>
        <dbReference type="Pfam" id="PF00155"/>
    </source>
</evidence>
<protein>
    <recommendedName>
        <fullName evidence="1">Aminotransferase class I/classII large domain-containing protein</fullName>
    </recommendedName>
</protein>
<reference evidence="2 3" key="1">
    <citation type="submission" date="2014-04" db="EMBL/GenBank/DDBJ databases">
        <title>Draft Genome Sequence of Synergistes jonesii.</title>
        <authorList>
            <person name="Coil D.A."/>
            <person name="Eisen J.A."/>
            <person name="Holland-Moritz H.E."/>
        </authorList>
    </citation>
    <scope>NUCLEOTIDE SEQUENCE [LARGE SCALE GENOMIC DNA]</scope>
    <source>
        <strain evidence="2 3">78-1</strain>
    </source>
</reference>
<proteinExistence type="predicted"/>
<dbReference type="PANTHER" id="PTHR43510:SF1">
    <property type="entry name" value="AMINOTRANSFERASE FUNCTION, HYPOTHETICAL (EUROFUNG)"/>
    <property type="match status" value="1"/>
</dbReference>
<dbReference type="InterPro" id="IPR015422">
    <property type="entry name" value="PyrdxlP-dep_Trfase_small"/>
</dbReference>
<dbReference type="RefSeq" id="WP_051682752.1">
    <property type="nucleotide sequence ID" value="NZ_CALIAO010000032.1"/>
</dbReference>
<dbReference type="PANTHER" id="PTHR43510">
    <property type="entry name" value="AMINOTRANSFERASE FUNCTION, HYPOTHETICAL (EUROFUNG)"/>
    <property type="match status" value="1"/>
</dbReference>
<dbReference type="STRING" id="2754.EH55_05705"/>
<gene>
    <name evidence="2" type="ORF">EH55_05705</name>
</gene>
<dbReference type="eggNOG" id="COG0436">
    <property type="taxonomic scope" value="Bacteria"/>
</dbReference>
<dbReference type="EMBL" id="JMKI01000035">
    <property type="protein sequence ID" value="KEJ92120.1"/>
    <property type="molecule type" value="Genomic_DNA"/>
</dbReference>
<dbReference type="InterPro" id="IPR015424">
    <property type="entry name" value="PyrdxlP-dep_Trfase"/>
</dbReference>
<dbReference type="OrthoDB" id="9802328at2"/>
<dbReference type="AlphaFoldDB" id="A0A073IRE3"/>
<organism evidence="2 3">
    <name type="scientific">Synergistes jonesii</name>
    <dbReference type="NCBI Taxonomy" id="2754"/>
    <lineage>
        <taxon>Bacteria</taxon>
        <taxon>Thermotogati</taxon>
        <taxon>Synergistota</taxon>
        <taxon>Synergistia</taxon>
        <taxon>Synergistales</taxon>
        <taxon>Synergistaceae</taxon>
        <taxon>Synergistes</taxon>
    </lineage>
</organism>
<dbReference type="CDD" id="cd00609">
    <property type="entry name" value="AAT_like"/>
    <property type="match status" value="1"/>
</dbReference>
<feature type="domain" description="Aminotransferase class I/classII large" evidence="1">
    <location>
        <begin position="88"/>
        <end position="351"/>
    </location>
</feature>
<dbReference type="Pfam" id="PF00155">
    <property type="entry name" value="Aminotran_1_2"/>
    <property type="match status" value="1"/>
</dbReference>
<dbReference type="Gene3D" id="3.40.640.10">
    <property type="entry name" value="Type I PLP-dependent aspartate aminotransferase-like (Major domain)"/>
    <property type="match status" value="1"/>
</dbReference>
<accession>A0A073IRE3</accession>
<dbReference type="Gene3D" id="3.90.1150.10">
    <property type="entry name" value="Aspartate Aminotransferase, domain 1"/>
    <property type="match status" value="1"/>
</dbReference>
<dbReference type="GO" id="GO:0030170">
    <property type="term" value="F:pyridoxal phosphate binding"/>
    <property type="evidence" value="ECO:0007669"/>
    <property type="project" value="InterPro"/>
</dbReference>
<keyword evidence="3" id="KW-1185">Reference proteome</keyword>